<dbReference type="PANTHER" id="PTHR43030:SF1">
    <property type="entry name" value="PHOSPHOENOLPYRUVATE SYNTHASE"/>
    <property type="match status" value="1"/>
</dbReference>
<evidence type="ECO:0000313" key="7">
    <source>
        <dbReference type="Proteomes" id="UP000031670"/>
    </source>
</evidence>
<accession>A0A0B8PEC5</accession>
<keyword evidence="2" id="KW-0479">Metal-binding</keyword>
<proteinExistence type="inferred from homology"/>
<dbReference type="PANTHER" id="PTHR43030">
    <property type="entry name" value="PHOSPHOENOLPYRUVATE SYNTHASE"/>
    <property type="match status" value="1"/>
</dbReference>
<keyword evidence="6" id="KW-0670">Pyruvate</keyword>
<feature type="domain" description="PEP-utilising enzyme C-terminal" evidence="5">
    <location>
        <begin position="107"/>
        <end position="253"/>
    </location>
</feature>
<evidence type="ECO:0000256" key="3">
    <source>
        <dbReference type="ARBA" id="ARBA00022741"/>
    </source>
</evidence>
<comment type="similarity">
    <text evidence="1">Belongs to the PEP-utilizing enzyme family.</text>
</comment>
<dbReference type="GO" id="GO:0046872">
    <property type="term" value="F:metal ion binding"/>
    <property type="evidence" value="ECO:0007669"/>
    <property type="project" value="UniProtKB-KW"/>
</dbReference>
<evidence type="ECO:0000259" key="5">
    <source>
        <dbReference type="Pfam" id="PF02896"/>
    </source>
</evidence>
<reference evidence="6 7" key="2">
    <citation type="submission" date="2015-01" db="EMBL/GenBank/DDBJ databases">
        <authorList>
            <consortium name="NBRP consortium"/>
            <person name="Sawabe T."/>
            <person name="Meirelles P."/>
            <person name="Feng G."/>
            <person name="Sayaka M."/>
            <person name="Hattori M."/>
            <person name="Ohkuma M."/>
        </authorList>
    </citation>
    <scope>NUCLEOTIDE SEQUENCE [LARGE SCALE GENOMIC DNA]</scope>
    <source>
        <strain evidence="6 7">JCM19232</strain>
    </source>
</reference>
<dbReference type="SUPFAM" id="SSF51621">
    <property type="entry name" value="Phosphoenolpyruvate/pyruvate domain"/>
    <property type="match status" value="1"/>
</dbReference>
<dbReference type="GO" id="GO:0008986">
    <property type="term" value="F:pyruvate, water dikinase activity"/>
    <property type="evidence" value="ECO:0007669"/>
    <property type="project" value="InterPro"/>
</dbReference>
<protein>
    <submittedName>
        <fullName evidence="6">Phosphoenolpyruvate synthase</fullName>
    </submittedName>
</protein>
<gene>
    <name evidence="6" type="ORF">JCM19232_4363</name>
</gene>
<dbReference type="InterPro" id="IPR015813">
    <property type="entry name" value="Pyrv/PenolPyrv_kinase-like_dom"/>
</dbReference>
<keyword evidence="4" id="KW-0067">ATP-binding</keyword>
<dbReference type="Proteomes" id="UP000031670">
    <property type="component" value="Unassembled WGS sequence"/>
</dbReference>
<dbReference type="Pfam" id="PF02896">
    <property type="entry name" value="PEP-utilizers_C"/>
    <property type="match status" value="1"/>
</dbReference>
<evidence type="ECO:0000313" key="6">
    <source>
        <dbReference type="EMBL" id="GAM64671.1"/>
    </source>
</evidence>
<dbReference type="EMBL" id="BBSA01000014">
    <property type="protein sequence ID" value="GAM64671.1"/>
    <property type="molecule type" value="Genomic_DNA"/>
</dbReference>
<evidence type="ECO:0000256" key="1">
    <source>
        <dbReference type="ARBA" id="ARBA00007837"/>
    </source>
</evidence>
<name>A0A0B8PEC5_9VIBR</name>
<dbReference type="GO" id="GO:0005524">
    <property type="term" value="F:ATP binding"/>
    <property type="evidence" value="ECO:0007669"/>
    <property type="project" value="UniProtKB-KW"/>
</dbReference>
<reference evidence="6 7" key="1">
    <citation type="submission" date="2015-01" db="EMBL/GenBank/DDBJ databases">
        <title>Vibrio sp. C5 JCM 19232 whole genome shotgun sequence.</title>
        <authorList>
            <person name="Sawabe T."/>
            <person name="Meirelles P."/>
            <person name="Feng G."/>
            <person name="Sayaka M."/>
            <person name="Hattori M."/>
            <person name="Ohkuma M."/>
        </authorList>
    </citation>
    <scope>NUCLEOTIDE SEQUENCE [LARGE SCALE GENOMIC DNA]</scope>
    <source>
        <strain evidence="6 7">JCM19232</strain>
    </source>
</reference>
<keyword evidence="3" id="KW-0547">Nucleotide-binding</keyword>
<dbReference type="InterPro" id="IPR006319">
    <property type="entry name" value="PEP_synth"/>
</dbReference>
<comment type="caution">
    <text evidence="6">The sequence shown here is derived from an EMBL/GenBank/DDBJ whole genome shotgun (WGS) entry which is preliminary data.</text>
</comment>
<sequence>MSQSIKLGTSLQYQAAQAEHVFLSLGDLLQERLFFHPSLLLEREPLDEADQMALDAILEGRSVQEFYQQVLSGVVESLALDKEQRIRVQLNSCDSSELASLIGGDFEVQENNALLGLRGVSRFTDADNKSAFILECEFIKSLREQGFDVEIVVPFVKTLSDAARVIDALAEQGLPRGLNGLKVLFGADTPSSALLSERLLKYFDGVAIDLETLTQLTLGVDMANERVSQAFSLDNEAVIELVSHVFGYAQVARKSHVLLLPGSEIASGKLTELLNEHIGTDVVLKG</sequence>
<evidence type="ECO:0000256" key="4">
    <source>
        <dbReference type="ARBA" id="ARBA00022840"/>
    </source>
</evidence>
<organism evidence="6 7">
    <name type="scientific">Vibrio ishigakensis</name>
    <dbReference type="NCBI Taxonomy" id="1481914"/>
    <lineage>
        <taxon>Bacteria</taxon>
        <taxon>Pseudomonadati</taxon>
        <taxon>Pseudomonadota</taxon>
        <taxon>Gammaproteobacteria</taxon>
        <taxon>Vibrionales</taxon>
        <taxon>Vibrionaceae</taxon>
        <taxon>Vibrio</taxon>
    </lineage>
</organism>
<dbReference type="AlphaFoldDB" id="A0A0B8PEC5"/>
<dbReference type="InterPro" id="IPR000121">
    <property type="entry name" value="PEP_util_C"/>
</dbReference>
<dbReference type="InterPro" id="IPR040442">
    <property type="entry name" value="Pyrv_kinase-like_dom_sf"/>
</dbReference>
<dbReference type="Gene3D" id="3.20.20.60">
    <property type="entry name" value="Phosphoenolpyruvate-binding domains"/>
    <property type="match status" value="1"/>
</dbReference>
<evidence type="ECO:0000256" key="2">
    <source>
        <dbReference type="ARBA" id="ARBA00022723"/>
    </source>
</evidence>